<dbReference type="NCBIfam" id="TIGR00836">
    <property type="entry name" value="amt"/>
    <property type="match status" value="1"/>
</dbReference>
<feature type="signal peptide" evidence="9">
    <location>
        <begin position="1"/>
        <end position="23"/>
    </location>
</feature>
<feature type="transmembrane region" description="Helical" evidence="8">
    <location>
        <begin position="352"/>
        <end position="369"/>
    </location>
</feature>
<evidence type="ECO:0000256" key="4">
    <source>
        <dbReference type="ARBA" id="ARBA00022692"/>
    </source>
</evidence>
<feature type="transmembrane region" description="Helical" evidence="8">
    <location>
        <begin position="183"/>
        <end position="206"/>
    </location>
</feature>
<dbReference type="SUPFAM" id="SSF111352">
    <property type="entry name" value="Ammonium transporter"/>
    <property type="match status" value="1"/>
</dbReference>
<dbReference type="Proteomes" id="UP000381693">
    <property type="component" value="Unassembled WGS sequence"/>
</dbReference>
<feature type="chain" id="PRO_5022925140" description="Ammonium transporter" evidence="9">
    <location>
        <begin position="24"/>
        <end position="510"/>
    </location>
</feature>
<dbReference type="PANTHER" id="PTHR43029">
    <property type="entry name" value="AMMONIUM TRANSPORTER MEP2"/>
    <property type="match status" value="1"/>
</dbReference>
<accession>A0A5E6M5L4</accession>
<gene>
    <name evidence="11" type="primary">amtB</name>
    <name evidence="11" type="ORF">MAMC_00156</name>
</gene>
<keyword evidence="12" id="KW-1185">Reference proteome</keyword>
<dbReference type="InterPro" id="IPR029020">
    <property type="entry name" value="Ammonium/urea_transptr"/>
</dbReference>
<dbReference type="GO" id="GO:0008519">
    <property type="term" value="F:ammonium channel activity"/>
    <property type="evidence" value="ECO:0007669"/>
    <property type="project" value="InterPro"/>
</dbReference>
<dbReference type="EMBL" id="CABFUZ020000023">
    <property type="protein sequence ID" value="VVM04635.1"/>
    <property type="molecule type" value="Genomic_DNA"/>
</dbReference>
<feature type="transmembrane region" description="Helical" evidence="8">
    <location>
        <begin position="121"/>
        <end position="139"/>
    </location>
</feature>
<dbReference type="PANTHER" id="PTHR43029:SF10">
    <property type="entry name" value="AMMONIUM TRANSPORTER MEP2"/>
    <property type="match status" value="1"/>
</dbReference>
<comment type="similarity">
    <text evidence="2 8">Belongs to the ammonia transporter channel (TC 1.A.11.2) family.</text>
</comment>
<evidence type="ECO:0000259" key="10">
    <source>
        <dbReference type="Pfam" id="PF00909"/>
    </source>
</evidence>
<feature type="transmembrane region" description="Helical" evidence="8">
    <location>
        <begin position="213"/>
        <end position="235"/>
    </location>
</feature>
<sequence>MVVTRWKRFLFALAVLLAGASFVQPEAGAMPAAAGMESLVLTSWQGASFFAAEEPSLEKRLLGLEAYILNGDPSGSKVSGVPGPGHNAWLMTSAALVLFMTLPGLALFYGGLVRSRNVLSVLAQCLGIAGLVTILWWSVGYSLVFGTGFGQSALGPFLGGTEFFFLKGVDAAPNTAYAFWVSQSVYCMFQLMFAIITPALILGAIAERMNYGALLLFIGLWMLVVYFPLAHMVWGATGLMNGVFNAGAKIPAIDFAGGTVVHMSSGWSGLILCLLLGRRLGYPKEPILPHSMVLCMVGASMLWVGWYGFNAGSAGAADGIAANAFTTTTIATAVASFTWAMLEYALKGKPSVLGFSTGAVAGLVCITPACGFVDTTGAVVIGLLAGAVPYWACVKLKKALGYDDALDAFGVHGVGGTLGAFLTGVFATAKVNGNLSNEAVAGKNGLAAHVSHHTLYWAQLEAIAITIGLAVSMTLILGLVVRLFVNLRVPAEVETQGLDTTQHGEEGYAI</sequence>
<organism evidence="11 12">
    <name type="scientific">Methylacidimicrobium cyclopophantes</name>
    <dbReference type="NCBI Taxonomy" id="1041766"/>
    <lineage>
        <taxon>Bacteria</taxon>
        <taxon>Pseudomonadati</taxon>
        <taxon>Verrucomicrobiota</taxon>
        <taxon>Methylacidimicrobium</taxon>
    </lineage>
</organism>
<evidence type="ECO:0000256" key="1">
    <source>
        <dbReference type="ARBA" id="ARBA00004141"/>
    </source>
</evidence>
<dbReference type="Gene3D" id="1.10.3430.10">
    <property type="entry name" value="Ammonium transporter AmtB like domains"/>
    <property type="match status" value="1"/>
</dbReference>
<keyword evidence="5 8" id="KW-1133">Transmembrane helix</keyword>
<dbReference type="InterPro" id="IPR024041">
    <property type="entry name" value="NH4_transpt_AmtB-like_dom"/>
</dbReference>
<reference evidence="11" key="1">
    <citation type="submission" date="2019-09" db="EMBL/GenBank/DDBJ databases">
        <authorList>
            <person name="Cremers G."/>
        </authorList>
    </citation>
    <scope>NUCLEOTIDE SEQUENCE [LARGE SCALE GENOMIC DNA]</scope>
    <source>
        <strain evidence="11">3B</strain>
    </source>
</reference>
<evidence type="ECO:0000256" key="6">
    <source>
        <dbReference type="ARBA" id="ARBA00023136"/>
    </source>
</evidence>
<dbReference type="AlphaFoldDB" id="A0A5E6M5L4"/>
<dbReference type="InterPro" id="IPR001905">
    <property type="entry name" value="Ammonium_transpt"/>
</dbReference>
<evidence type="ECO:0000256" key="9">
    <source>
        <dbReference type="SAM" id="SignalP"/>
    </source>
</evidence>
<protein>
    <recommendedName>
        <fullName evidence="8">Ammonium transporter</fullName>
    </recommendedName>
</protein>
<keyword evidence="4 8" id="KW-0812">Transmembrane</keyword>
<feature type="transmembrane region" description="Helical" evidence="8">
    <location>
        <begin position="405"/>
        <end position="427"/>
    </location>
</feature>
<dbReference type="InterPro" id="IPR018047">
    <property type="entry name" value="Ammonium_transpt_CS"/>
</dbReference>
<dbReference type="PROSITE" id="PS01219">
    <property type="entry name" value="AMMONIUM_TRANSP"/>
    <property type="match status" value="1"/>
</dbReference>
<name>A0A5E6M5L4_9BACT</name>
<dbReference type="GO" id="GO:0005886">
    <property type="term" value="C:plasma membrane"/>
    <property type="evidence" value="ECO:0007669"/>
    <property type="project" value="UniProtKB-SubCell"/>
</dbReference>
<evidence type="ECO:0000313" key="11">
    <source>
        <dbReference type="EMBL" id="VVM04635.1"/>
    </source>
</evidence>
<dbReference type="RefSeq" id="WP_142524308.1">
    <property type="nucleotide sequence ID" value="NZ_CABFUZ020000023.1"/>
</dbReference>
<evidence type="ECO:0000313" key="12">
    <source>
        <dbReference type="Proteomes" id="UP000381693"/>
    </source>
</evidence>
<feature type="transmembrane region" description="Helical" evidence="8">
    <location>
        <begin position="320"/>
        <end position="340"/>
    </location>
</feature>
<keyword evidence="9" id="KW-0732">Signal</keyword>
<feature type="domain" description="Ammonium transporter AmtB-like" evidence="10">
    <location>
        <begin position="88"/>
        <end position="508"/>
    </location>
</feature>
<proteinExistence type="inferred from homology"/>
<keyword evidence="3 8" id="KW-0813">Transport</keyword>
<feature type="transmembrane region" description="Helical" evidence="8">
    <location>
        <begin position="287"/>
        <end position="308"/>
    </location>
</feature>
<feature type="transmembrane region" description="Helical" evidence="8">
    <location>
        <begin position="375"/>
        <end position="393"/>
    </location>
</feature>
<evidence type="ECO:0000256" key="3">
    <source>
        <dbReference type="ARBA" id="ARBA00022448"/>
    </source>
</evidence>
<evidence type="ECO:0000256" key="2">
    <source>
        <dbReference type="ARBA" id="ARBA00005887"/>
    </source>
</evidence>
<feature type="transmembrane region" description="Helical" evidence="8">
    <location>
        <begin position="88"/>
        <end position="109"/>
    </location>
</feature>
<evidence type="ECO:0000256" key="5">
    <source>
        <dbReference type="ARBA" id="ARBA00022989"/>
    </source>
</evidence>
<feature type="transmembrane region" description="Helical" evidence="8">
    <location>
        <begin position="255"/>
        <end position="275"/>
    </location>
</feature>
<feature type="transmembrane region" description="Helical" evidence="8">
    <location>
        <begin position="462"/>
        <end position="485"/>
    </location>
</feature>
<comment type="subcellular location">
    <subcellularLocation>
        <location evidence="8">Cell membrane</location>
        <topology evidence="8">Multi-pass membrane protein</topology>
    </subcellularLocation>
    <subcellularLocation>
        <location evidence="1">Membrane</location>
        <topology evidence="1">Multi-pass membrane protein</topology>
    </subcellularLocation>
</comment>
<evidence type="ECO:0000256" key="7">
    <source>
        <dbReference type="ARBA" id="ARBA00023177"/>
    </source>
</evidence>
<keyword evidence="7 8" id="KW-0924">Ammonia transport</keyword>
<keyword evidence="6 8" id="KW-0472">Membrane</keyword>
<comment type="caution">
    <text evidence="11">The sequence shown here is derived from an EMBL/GenBank/DDBJ whole genome shotgun (WGS) entry which is preliminary data.</text>
</comment>
<evidence type="ECO:0000256" key="8">
    <source>
        <dbReference type="RuleBase" id="RU362002"/>
    </source>
</evidence>
<dbReference type="OrthoDB" id="9814202at2"/>
<dbReference type="Pfam" id="PF00909">
    <property type="entry name" value="Ammonium_transp"/>
    <property type="match status" value="1"/>
</dbReference>